<feature type="domain" description="USP" evidence="10">
    <location>
        <begin position="1"/>
        <end position="474"/>
    </location>
</feature>
<feature type="domain" description="DUSP" evidence="11">
    <location>
        <begin position="617"/>
        <end position="726"/>
    </location>
</feature>
<dbReference type="InterPro" id="IPR015824">
    <property type="entry name" value="Phosphoglycerate_kinase_N"/>
</dbReference>
<evidence type="ECO:0000313" key="13">
    <source>
        <dbReference type="Proteomes" id="UP001178507"/>
    </source>
</evidence>
<feature type="compositionally biased region" description="Low complexity" evidence="9">
    <location>
        <begin position="183"/>
        <end position="193"/>
    </location>
</feature>
<dbReference type="InterPro" id="IPR038765">
    <property type="entry name" value="Papain-like_cys_pep_sf"/>
</dbReference>
<feature type="compositionally biased region" description="Polar residues" evidence="9">
    <location>
        <begin position="847"/>
        <end position="856"/>
    </location>
</feature>
<dbReference type="Proteomes" id="UP001178507">
    <property type="component" value="Unassembled WGS sequence"/>
</dbReference>
<dbReference type="GO" id="GO:0004618">
    <property type="term" value="F:phosphoglycerate kinase activity"/>
    <property type="evidence" value="ECO:0007669"/>
    <property type="project" value="UniProtKB-EC"/>
</dbReference>
<feature type="region of interest" description="Disordered" evidence="9">
    <location>
        <begin position="99"/>
        <end position="137"/>
    </location>
</feature>
<dbReference type="InterPro" id="IPR001394">
    <property type="entry name" value="Peptidase_C19_UCH"/>
</dbReference>
<dbReference type="SMART" id="SM00695">
    <property type="entry name" value="DUSP"/>
    <property type="match status" value="2"/>
</dbReference>
<dbReference type="GO" id="GO:0006096">
    <property type="term" value="P:glycolytic process"/>
    <property type="evidence" value="ECO:0007669"/>
    <property type="project" value="InterPro"/>
</dbReference>
<evidence type="ECO:0000256" key="3">
    <source>
        <dbReference type="ARBA" id="ARBA00013061"/>
    </source>
</evidence>
<comment type="caution">
    <text evidence="12">The sequence shown here is derived from an EMBL/GenBank/DDBJ whole genome shotgun (WGS) entry which is preliminary data.</text>
</comment>
<dbReference type="InterPro" id="IPR036043">
    <property type="entry name" value="Phosphoglycerate_kinase_sf"/>
</dbReference>
<feature type="compositionally biased region" description="Low complexity" evidence="9">
    <location>
        <begin position="202"/>
        <end position="213"/>
    </location>
</feature>
<dbReference type="Pfam" id="PF00162">
    <property type="entry name" value="PGK"/>
    <property type="match status" value="1"/>
</dbReference>
<keyword evidence="13" id="KW-1185">Reference proteome</keyword>
<sequence length="2150" mass="237910">MNAALQCLTHTHGLQKYFRHCPHAYSLKAQGSRQKLLMAFAHWFEQDWGKNVSAPYHQPEDVLRAVQQLNPTFQGYSQQDSQEFLRCVLDNIHEELRREVRDEADGRGLSGENGASSEAGRAQPERSSGTPASSTDFLASGEVLPRSSSAAQQLMQFCQGPESNTDMGEIRLTAGSAENRPASESTDMESSSSCCGPSPNMASGESSEGGAESSSKKDVQTRFESIVSELFQGKVVSCVRCLQCNQISRTSEAVYDISVPIPNANEPASPMSGADSSPVSMPSSPGALQRSASGGLRSSSWSGVLGGLGKVKSWFYDKGVSLSDCLRRYCAPEYLTGKDQYFCERCKRKNDCEKRIVFKDLPEVLCIHLKRFRFDNAYGWFAGAKNSRVVTFPVTSTLDMSPFMEEAPNQSEAQNTLIGLIQHIGSMGGGHYIAYCQHKKRDKDWYEFDDIQVNPVSAEQVERAEPYVLFYQRVPSRAAKRDRQTFKSDMRRMQEQINGYLLACSSRPEPGRLVQEEIRNHGPTVRNLFRCPPKELDMAFVSKHWYVRLTTMSHPGPIDNQEYLCPHGQLGYSSAEMASEPFFPISKSLSQALIGVYGGGPEISALEICPKCQAYINAYNARKQAEFDLVSRYDTKDTGDGDGWYLVSAVWVNDWKRYVKGEPATNIQDMCAPGPITNERLFDKEDPQKLRPNLKLKLDYIGVNACVWWLFMHIHGGGPAVVRDDLEIYSKELRPEVHLVPQELRPAEGDDFAMRTSRQFVDECHGDFELYNSLHGSNSKEKGDASQEALISGVEDAPEDVPQENVSREVPRAPRDQGNEEDPAGEDVPSERPVDSGEVAPEAPAPSDSQPQTDAATTEYAPDRRRVVIQRKARIREKRTRPKEQMEHLGLDPSDPAPALPDEEFPPEAEMPPPAAAFTANLRPSPSQVSQPAQKAKQRKTVSLKTRTLEEQIVAGRYDRALDRWGQQQQDWEKFRHLAAQKTGRDKAELVVTRAEEHRERLEVMELLERATPEEIKSGGFNWYHSLRGEGTRFVQVGNMFSGLYLPLKLHKENYVHEIIRKPLMVDLTTARHAAEASGKRRPRSWRDDEYLLARIRKYGARMKEMAPGLLEYDEILEPEVQALRAAEAEGGGGNPEEELMAALMEEGGGAVDNTLLHAEDQCDAATVPLEEGPHVEVMPPCLHFQADVKKMCTRTIRLRNSGTAVLQFEWVQNTPRQNYQDSVLPGDETQHFTCHQTTGRVLPGDEAHMMFSFTAPTPGNFTSSWCLKTYPELQEPVTELAMNGSATVGDLHWERRAALQEYMRKEQTLSLASEIAEDIVEAVRLQPPQLPDLSQEPVQERLFEEVNAAEGLFWSPLTWEAFTGLRDKVEQLMPPPATSEEGRAPSFLVRAGARGRRPVAKVDPPSAAEPLQLDSLQVPSLKRMRTQLEKLPGTEPGADQPSEKVEVSRQLEQAVRSARKRPMERSPLWWLAYETVMEIVSVLPDKWTATRQRNGLEPLPFLPPPDEEASPEQHEEYNLQLEERKAKLAPEEKEAEVRDIFCRGFMKNKFGPACARFGAVAKEAMLTTRMTRAGSLSLGERLRPYLGRLSAEAVELAGQVVLYELDVGFMLPPAPTAADGEEPRVQLQLEGSEELLKQRLRGVVSVLESAPLAVLVMVHLGEPAPDKPREEGELMELQVQARMASLASTEPILEVLREVVGTAATMVEFAPHDAWLGNADFAQKVRNEEVENKVFLLENLSAIAEETGIRRHLQPPPEGQEAEPEVALTSLPWAAREGWAARAVRDLQPESMVQDALEQSCHSMTFNTGLWPKVPQRVVGPAIEAELAAFLDVLQLPIRATPAEEEAARLEMEQSVAEDGKAPPAPLLVVLGGGGFSSEEVLLKKLELLIGLSRLAPYEKGGLQIMAAGELACCLLSGVLGISMGGPARDWAKGALQEALLDVLRTGVSLSLPLDLLCKVPEGDAESQDREVVPLAAAWKVSQPIFLGFCDGRECYVSLDPEHGTLQLSQSASSPEEGPEAPEALEAEPAEPAEPEEPAEPADPEDPEAAADVAEPEAAEEAAKTFPAGVPENWTPKDIGPATLEQLRMLLRRSRGAVWNGSLGCCEDGFQEGTKDFLAMLDSRLTGAGEDGCSCARCLWQAVVSLAGS</sequence>
<protein>
    <recommendedName>
        <fullName evidence="3">phosphoglycerate kinase</fullName>
        <ecNumber evidence="3">2.7.2.3</ecNumber>
    </recommendedName>
</protein>
<name>A0AA36N5F2_9DINO</name>
<dbReference type="PROSITE" id="PS50235">
    <property type="entry name" value="USP_3"/>
    <property type="match status" value="1"/>
</dbReference>
<dbReference type="PANTHER" id="PTHR21646">
    <property type="entry name" value="UBIQUITIN CARBOXYL-TERMINAL HYDROLASE"/>
    <property type="match status" value="1"/>
</dbReference>
<evidence type="ECO:0000256" key="5">
    <source>
        <dbReference type="ARBA" id="ARBA00022741"/>
    </source>
</evidence>
<keyword evidence="5" id="KW-0547">Nucleotide-binding</keyword>
<dbReference type="EMBL" id="CAUJNA010003335">
    <property type="protein sequence ID" value="CAJ1399410.1"/>
    <property type="molecule type" value="Genomic_DNA"/>
</dbReference>
<feature type="compositionally biased region" description="Basic and acidic residues" evidence="9">
    <location>
        <begin position="806"/>
        <end position="818"/>
    </location>
</feature>
<evidence type="ECO:0000256" key="4">
    <source>
        <dbReference type="ARBA" id="ARBA00022679"/>
    </source>
</evidence>
<feature type="compositionally biased region" description="Basic residues" evidence="9">
    <location>
        <begin position="867"/>
        <end position="881"/>
    </location>
</feature>
<dbReference type="Pfam" id="PF14646">
    <property type="entry name" value="MYCBPAP"/>
    <property type="match status" value="2"/>
</dbReference>
<dbReference type="SUPFAM" id="SSF143791">
    <property type="entry name" value="DUSP-like"/>
    <property type="match status" value="2"/>
</dbReference>
<reference evidence="12" key="1">
    <citation type="submission" date="2023-08" db="EMBL/GenBank/DDBJ databases">
        <authorList>
            <person name="Chen Y."/>
            <person name="Shah S."/>
            <person name="Dougan E. K."/>
            <person name="Thang M."/>
            <person name="Chan C."/>
        </authorList>
    </citation>
    <scope>NUCLEOTIDE SEQUENCE</scope>
</reference>
<dbReference type="PROSITE" id="PS51283">
    <property type="entry name" value="DUSP"/>
    <property type="match status" value="2"/>
</dbReference>
<feature type="domain" description="DUSP" evidence="11">
    <location>
        <begin position="512"/>
        <end position="609"/>
    </location>
</feature>
<dbReference type="GO" id="GO:0005524">
    <property type="term" value="F:ATP binding"/>
    <property type="evidence" value="ECO:0007669"/>
    <property type="project" value="UniProtKB-KW"/>
</dbReference>
<feature type="region of interest" description="Disordered" evidence="9">
    <location>
        <begin position="1396"/>
        <end position="1420"/>
    </location>
</feature>
<dbReference type="Pfam" id="PF06337">
    <property type="entry name" value="DUSP"/>
    <property type="match status" value="1"/>
</dbReference>
<proteinExistence type="inferred from homology"/>
<evidence type="ECO:0000256" key="6">
    <source>
        <dbReference type="ARBA" id="ARBA00022777"/>
    </source>
</evidence>
<dbReference type="SUPFAM" id="SSF53748">
    <property type="entry name" value="Phosphoglycerate kinase"/>
    <property type="match status" value="2"/>
</dbReference>
<dbReference type="Gene3D" id="3.30.2230.10">
    <property type="entry name" value="DUSP-like"/>
    <property type="match status" value="1"/>
</dbReference>
<dbReference type="InterPro" id="IPR006615">
    <property type="entry name" value="Pept_C19_DUSP"/>
</dbReference>
<dbReference type="SUPFAM" id="SSF54001">
    <property type="entry name" value="Cysteine proteinases"/>
    <property type="match status" value="1"/>
</dbReference>
<evidence type="ECO:0000256" key="1">
    <source>
        <dbReference type="ARBA" id="ARBA00001946"/>
    </source>
</evidence>
<dbReference type="EC" id="2.7.2.3" evidence="3"/>
<keyword evidence="4" id="KW-0808">Transferase</keyword>
<dbReference type="Gene3D" id="2.60.40.10">
    <property type="entry name" value="Immunoglobulins"/>
    <property type="match status" value="1"/>
</dbReference>
<dbReference type="CDD" id="cd02674">
    <property type="entry name" value="Peptidase_C19R"/>
    <property type="match status" value="1"/>
</dbReference>
<feature type="compositionally biased region" description="Polar residues" evidence="9">
    <location>
        <begin position="125"/>
        <end position="137"/>
    </location>
</feature>
<organism evidence="12 13">
    <name type="scientific">Effrenium voratum</name>
    <dbReference type="NCBI Taxonomy" id="2562239"/>
    <lineage>
        <taxon>Eukaryota</taxon>
        <taxon>Sar</taxon>
        <taxon>Alveolata</taxon>
        <taxon>Dinophyceae</taxon>
        <taxon>Suessiales</taxon>
        <taxon>Symbiodiniaceae</taxon>
        <taxon>Effrenium</taxon>
    </lineage>
</organism>
<dbReference type="Gene3D" id="3.40.50.1260">
    <property type="entry name" value="Phosphoglycerate kinase, N-terminal domain"/>
    <property type="match status" value="2"/>
</dbReference>
<feature type="region of interest" description="Disordered" evidence="9">
    <location>
        <begin position="795"/>
        <end position="942"/>
    </location>
</feature>
<dbReference type="InterPro" id="IPR032707">
    <property type="entry name" value="MYCBPAP"/>
</dbReference>
<keyword evidence="6" id="KW-0418">Kinase</keyword>
<keyword evidence="7" id="KW-0067">ATP-binding</keyword>
<dbReference type="InterPro" id="IPR013783">
    <property type="entry name" value="Ig-like_fold"/>
</dbReference>
<evidence type="ECO:0000256" key="7">
    <source>
        <dbReference type="ARBA" id="ARBA00022840"/>
    </source>
</evidence>
<evidence type="ECO:0000256" key="8">
    <source>
        <dbReference type="ARBA" id="ARBA00022842"/>
    </source>
</evidence>
<accession>A0AA36N5F2</accession>
<feature type="compositionally biased region" description="Acidic residues" evidence="9">
    <location>
        <begin position="2018"/>
        <end position="2061"/>
    </location>
</feature>
<feature type="region of interest" description="Disordered" evidence="9">
    <location>
        <begin position="1496"/>
        <end position="1516"/>
    </location>
</feature>
<dbReference type="InterPro" id="IPR001576">
    <property type="entry name" value="Phosphoglycerate_kinase"/>
</dbReference>
<dbReference type="InterPro" id="IPR028889">
    <property type="entry name" value="USP"/>
</dbReference>
<dbReference type="Pfam" id="PF00443">
    <property type="entry name" value="UCH"/>
    <property type="match status" value="1"/>
</dbReference>
<evidence type="ECO:0000256" key="9">
    <source>
        <dbReference type="SAM" id="MobiDB-lite"/>
    </source>
</evidence>
<evidence type="ECO:0000256" key="2">
    <source>
        <dbReference type="ARBA" id="ARBA00008982"/>
    </source>
</evidence>
<dbReference type="InterPro" id="IPR035927">
    <property type="entry name" value="DUSP-like_sf"/>
</dbReference>
<feature type="region of interest" description="Disordered" evidence="9">
    <location>
        <begin position="266"/>
        <end position="298"/>
    </location>
</feature>
<evidence type="ECO:0000313" key="12">
    <source>
        <dbReference type="EMBL" id="CAJ1399410.1"/>
    </source>
</evidence>
<comment type="similarity">
    <text evidence="2">Belongs to the phosphoglycerate kinase family.</text>
</comment>
<feature type="compositionally biased region" description="Polar residues" evidence="9">
    <location>
        <begin position="274"/>
        <end position="283"/>
    </location>
</feature>
<dbReference type="GO" id="GO:0004843">
    <property type="term" value="F:cysteine-type deubiquitinase activity"/>
    <property type="evidence" value="ECO:0007669"/>
    <property type="project" value="InterPro"/>
</dbReference>
<gene>
    <name evidence="12" type="ORF">EVOR1521_LOCUS22946</name>
</gene>
<keyword evidence="8" id="KW-0460">Magnesium</keyword>
<feature type="region of interest" description="Disordered" evidence="9">
    <location>
        <begin position="177"/>
        <end position="217"/>
    </location>
</feature>
<feature type="compositionally biased region" description="Polar residues" evidence="9">
    <location>
        <begin position="922"/>
        <end position="933"/>
    </location>
</feature>
<evidence type="ECO:0000259" key="10">
    <source>
        <dbReference type="PROSITE" id="PS50235"/>
    </source>
</evidence>
<dbReference type="InterPro" id="IPR050185">
    <property type="entry name" value="Ub_carboxyl-term_hydrolase"/>
</dbReference>
<dbReference type="Gene3D" id="3.90.70.10">
    <property type="entry name" value="Cysteine proteinases"/>
    <property type="match status" value="1"/>
</dbReference>
<comment type="cofactor">
    <cofactor evidence="1">
        <name>Mg(2+)</name>
        <dbReference type="ChEBI" id="CHEBI:18420"/>
    </cofactor>
</comment>
<dbReference type="GO" id="GO:0016579">
    <property type="term" value="P:protein deubiquitination"/>
    <property type="evidence" value="ECO:0007669"/>
    <property type="project" value="InterPro"/>
</dbReference>
<evidence type="ECO:0000259" key="11">
    <source>
        <dbReference type="PROSITE" id="PS51283"/>
    </source>
</evidence>
<dbReference type="PANTHER" id="PTHR21646:SF86">
    <property type="entry name" value="UBIQUITIN CARBOXYL-TERMINAL HYDROLASE"/>
    <property type="match status" value="1"/>
</dbReference>
<feature type="region of interest" description="Disordered" evidence="9">
    <location>
        <begin position="2009"/>
        <end position="2079"/>
    </location>
</feature>